<evidence type="ECO:0000259" key="7">
    <source>
        <dbReference type="Pfam" id="PF07993"/>
    </source>
</evidence>
<evidence type="ECO:0000256" key="2">
    <source>
        <dbReference type="ARBA" id="ARBA00022516"/>
    </source>
</evidence>
<comment type="catalytic activity">
    <reaction evidence="4">
        <text>a long-chain fatty acyl-CoA + 2 NADPH + 2 H(+) = a long-chain primary fatty alcohol + 2 NADP(+) + CoA</text>
        <dbReference type="Rhea" id="RHEA:52716"/>
        <dbReference type="ChEBI" id="CHEBI:15378"/>
        <dbReference type="ChEBI" id="CHEBI:57287"/>
        <dbReference type="ChEBI" id="CHEBI:57783"/>
        <dbReference type="ChEBI" id="CHEBI:58349"/>
        <dbReference type="ChEBI" id="CHEBI:77396"/>
        <dbReference type="ChEBI" id="CHEBI:83139"/>
        <dbReference type="EC" id="1.2.1.84"/>
    </reaction>
</comment>
<sequence length="522" mass="59481">MPLRAASFSTCRNTSSGCVAADCADDLAAPSGAGTDQYSAVMPENSSVTFGDDEADNGSHRSEGDEPEAKRYSVLFYMSYQIMQLPIFQPLREKYQTHFSSWFWDKVFPLAGDVSLKNFGIGDARLAEDIRKETNIIVHMAATVNFAERYDTALAINTMGVKHMIDFASKCTNLELVLLVSTAYVNLMKQAYVNLMKQGIMMEKPLQQWRSYDGRSDLDISEEMAFKDEKLKELVYNNASERTIRHTMKKIGAQRAKKFGWANAYVFTKAMGEMLAYEQNSRLPIVIIRPSATTSTWKEPFPGWIEGAKAIDTWITNYGKGTLKFFPTDVATVIDIVPADIVVNAMLCIISYHPQGTADFIYQIGSSMSNPIKLGQMSQTTYKYFSQIPFVGAKGDVVKVKQPNFLATMASFYETMDKHYKMPLQDMLRRGLSTTEDRHIYNHLKREYDFTVAVAEVYWPFTISKTRFDDSKMQNLMGMVTERDRELIPCNIKFINWDKYFMETHIPGVMDYESRELTRARL</sequence>
<accession>B9FWU3</accession>
<evidence type="ECO:0000313" key="8">
    <source>
        <dbReference type="EMBL" id="EEE67030.1"/>
    </source>
</evidence>
<dbReference type="Pfam" id="PF07993">
    <property type="entry name" value="NAD_binding_4"/>
    <property type="match status" value="1"/>
</dbReference>
<feature type="domain" description="Thioester reductase (TE)" evidence="7">
    <location>
        <begin position="102"/>
        <end position="346"/>
    </location>
</feature>
<keyword evidence="3 4" id="KW-0443">Lipid metabolism</keyword>
<name>B9FWU3_ORYSJ</name>
<evidence type="ECO:0000256" key="5">
    <source>
        <dbReference type="SAM" id="MobiDB-lite"/>
    </source>
</evidence>
<protein>
    <recommendedName>
        <fullName evidence="4">Fatty acyl-CoA reductase</fullName>
        <ecNumber evidence="4">1.2.1.84</ecNumber>
    </recommendedName>
</protein>
<dbReference type="GO" id="GO:0102965">
    <property type="term" value="F:alcohol-forming long-chain fatty acyl-CoA reductase activity"/>
    <property type="evidence" value="ECO:0007669"/>
    <property type="project" value="UniProtKB-EC"/>
</dbReference>
<dbReference type="EC" id="1.2.1.84" evidence="4"/>
<dbReference type="Gene3D" id="3.40.50.720">
    <property type="entry name" value="NAD(P)-binding Rossmann-like Domain"/>
    <property type="match status" value="1"/>
</dbReference>
<gene>
    <name evidence="8" type="ORF">OsJ_23966</name>
</gene>
<dbReference type="Proteomes" id="UP000007752">
    <property type="component" value="Chromosome 7"/>
</dbReference>
<feature type="compositionally biased region" description="Basic and acidic residues" evidence="5">
    <location>
        <begin position="57"/>
        <end position="67"/>
    </location>
</feature>
<evidence type="ECO:0000256" key="4">
    <source>
        <dbReference type="RuleBase" id="RU363097"/>
    </source>
</evidence>
<dbReference type="AlphaFoldDB" id="B9FWU3"/>
<reference evidence="8" key="2">
    <citation type="submission" date="2008-12" db="EMBL/GenBank/DDBJ databases">
        <title>Improved gene annotation of the rice (Oryza sativa) genomes.</title>
        <authorList>
            <person name="Wang J."/>
            <person name="Li R."/>
            <person name="Fan W."/>
            <person name="Huang Q."/>
            <person name="Zhang J."/>
            <person name="Zhou Y."/>
            <person name="Hu Y."/>
            <person name="Zi S."/>
            <person name="Li J."/>
            <person name="Ni P."/>
            <person name="Zheng H."/>
            <person name="Zhang Y."/>
            <person name="Zhao M."/>
            <person name="Hao Q."/>
            <person name="McDermott J."/>
            <person name="Samudrala R."/>
            <person name="Kristiansen K."/>
            <person name="Wong G.K.-S."/>
        </authorList>
    </citation>
    <scope>NUCLEOTIDE SEQUENCE</scope>
</reference>
<evidence type="ECO:0000259" key="6">
    <source>
        <dbReference type="Pfam" id="PF03015"/>
    </source>
</evidence>
<dbReference type="InterPro" id="IPR026055">
    <property type="entry name" value="FAR"/>
</dbReference>
<dbReference type="InterPro" id="IPR033640">
    <property type="entry name" value="FAR_C"/>
</dbReference>
<dbReference type="InterPro" id="IPR013120">
    <property type="entry name" value="FAR_NAD-bd"/>
</dbReference>
<evidence type="ECO:0000256" key="3">
    <source>
        <dbReference type="ARBA" id="ARBA00023098"/>
    </source>
</evidence>
<keyword evidence="4" id="KW-0560">Oxidoreductase</keyword>
<dbReference type="Pfam" id="PF03015">
    <property type="entry name" value="Sterile"/>
    <property type="match status" value="1"/>
</dbReference>
<dbReference type="SUPFAM" id="SSF51735">
    <property type="entry name" value="NAD(P)-binding Rossmann-fold domains"/>
    <property type="match status" value="1"/>
</dbReference>
<dbReference type="EMBL" id="CM000144">
    <property type="protein sequence ID" value="EEE67030.1"/>
    <property type="molecule type" value="Genomic_DNA"/>
</dbReference>
<dbReference type="InterPro" id="IPR036291">
    <property type="entry name" value="NAD(P)-bd_dom_sf"/>
</dbReference>
<feature type="region of interest" description="Disordered" evidence="5">
    <location>
        <begin position="46"/>
        <end position="67"/>
    </location>
</feature>
<feature type="domain" description="Fatty acyl-CoA reductase C-terminal" evidence="6">
    <location>
        <begin position="443"/>
        <end position="512"/>
    </location>
</feature>
<organism evidence="8">
    <name type="scientific">Oryza sativa subsp. japonica</name>
    <name type="common">Rice</name>
    <dbReference type="NCBI Taxonomy" id="39947"/>
    <lineage>
        <taxon>Eukaryota</taxon>
        <taxon>Viridiplantae</taxon>
        <taxon>Streptophyta</taxon>
        <taxon>Embryophyta</taxon>
        <taxon>Tracheophyta</taxon>
        <taxon>Spermatophyta</taxon>
        <taxon>Magnoliopsida</taxon>
        <taxon>Liliopsida</taxon>
        <taxon>Poales</taxon>
        <taxon>Poaceae</taxon>
        <taxon>BOP clade</taxon>
        <taxon>Oryzoideae</taxon>
        <taxon>Oryzeae</taxon>
        <taxon>Oryzinae</taxon>
        <taxon>Oryza</taxon>
        <taxon>Oryza sativa</taxon>
    </lineage>
</organism>
<keyword evidence="2 4" id="KW-0444">Lipid biosynthesis</keyword>
<dbReference type="GO" id="GO:0080019">
    <property type="term" value="F:alcohol-forming very long-chain fatty acyl-CoA reductase activity"/>
    <property type="evidence" value="ECO:0007669"/>
    <property type="project" value="InterPro"/>
</dbReference>
<comment type="function">
    <text evidence="4">Catalyzes the reduction of fatty acyl-CoA to fatty alcohols.</text>
</comment>
<comment type="similarity">
    <text evidence="1 4">Belongs to the fatty acyl-CoA reductase family.</text>
</comment>
<dbReference type="PANTHER" id="PTHR11011:SF110">
    <property type="entry name" value="FATTY ACYL-COA REDUCTASE"/>
    <property type="match status" value="1"/>
</dbReference>
<reference evidence="8" key="1">
    <citation type="journal article" date="2005" name="PLoS Biol.">
        <title>The genomes of Oryza sativa: a history of duplications.</title>
        <authorList>
            <person name="Yu J."/>
            <person name="Wang J."/>
            <person name="Lin W."/>
            <person name="Li S."/>
            <person name="Li H."/>
            <person name="Zhou J."/>
            <person name="Ni P."/>
            <person name="Dong W."/>
            <person name="Hu S."/>
            <person name="Zeng C."/>
            <person name="Zhang J."/>
            <person name="Zhang Y."/>
            <person name="Li R."/>
            <person name="Xu Z."/>
            <person name="Li S."/>
            <person name="Li X."/>
            <person name="Zheng H."/>
            <person name="Cong L."/>
            <person name="Lin L."/>
            <person name="Yin J."/>
            <person name="Geng J."/>
            <person name="Li G."/>
            <person name="Shi J."/>
            <person name="Liu J."/>
            <person name="Lv H."/>
            <person name="Li J."/>
            <person name="Wang J."/>
            <person name="Deng Y."/>
            <person name="Ran L."/>
            <person name="Shi X."/>
            <person name="Wang X."/>
            <person name="Wu Q."/>
            <person name="Li C."/>
            <person name="Ren X."/>
            <person name="Wang J."/>
            <person name="Wang X."/>
            <person name="Li D."/>
            <person name="Liu D."/>
            <person name="Zhang X."/>
            <person name="Ji Z."/>
            <person name="Zhao W."/>
            <person name="Sun Y."/>
            <person name="Zhang Z."/>
            <person name="Bao J."/>
            <person name="Han Y."/>
            <person name="Dong L."/>
            <person name="Ji J."/>
            <person name="Chen P."/>
            <person name="Wu S."/>
            <person name="Liu J."/>
            <person name="Xiao Y."/>
            <person name="Bu D."/>
            <person name="Tan J."/>
            <person name="Yang L."/>
            <person name="Ye C."/>
            <person name="Zhang J."/>
            <person name="Xu J."/>
            <person name="Zhou Y."/>
            <person name="Yu Y."/>
            <person name="Zhang B."/>
            <person name="Zhuang S."/>
            <person name="Wei H."/>
            <person name="Liu B."/>
            <person name="Lei M."/>
            <person name="Yu H."/>
            <person name="Li Y."/>
            <person name="Xu H."/>
            <person name="Wei S."/>
            <person name="He X."/>
            <person name="Fang L."/>
            <person name="Zhang Z."/>
            <person name="Zhang Y."/>
            <person name="Huang X."/>
            <person name="Su Z."/>
            <person name="Tong W."/>
            <person name="Li J."/>
            <person name="Tong Z."/>
            <person name="Li S."/>
            <person name="Ye J."/>
            <person name="Wang L."/>
            <person name="Fang L."/>
            <person name="Lei T."/>
            <person name="Chen C."/>
            <person name="Chen H."/>
            <person name="Xu Z."/>
            <person name="Li H."/>
            <person name="Huang H."/>
            <person name="Zhang F."/>
            <person name="Xu H."/>
            <person name="Li N."/>
            <person name="Zhao C."/>
            <person name="Li S."/>
            <person name="Dong L."/>
            <person name="Huang Y."/>
            <person name="Li L."/>
            <person name="Xi Y."/>
            <person name="Qi Q."/>
            <person name="Li W."/>
            <person name="Zhang B."/>
            <person name="Hu W."/>
            <person name="Zhang Y."/>
            <person name="Tian X."/>
            <person name="Jiao Y."/>
            <person name="Liang X."/>
            <person name="Jin J."/>
            <person name="Gao L."/>
            <person name="Zheng W."/>
            <person name="Hao B."/>
            <person name="Liu S."/>
            <person name="Wang W."/>
            <person name="Yuan L."/>
            <person name="Cao M."/>
            <person name="McDermott J."/>
            <person name="Samudrala R."/>
            <person name="Wang J."/>
            <person name="Wong G.K."/>
            <person name="Yang H."/>
        </authorList>
    </citation>
    <scope>NUCLEOTIDE SEQUENCE [LARGE SCALE GENOMIC DNA]</scope>
</reference>
<dbReference type="CDD" id="cd09071">
    <property type="entry name" value="FAR_C"/>
    <property type="match status" value="1"/>
</dbReference>
<proteinExistence type="inferred from homology"/>
<dbReference type="GO" id="GO:0006629">
    <property type="term" value="P:lipid metabolic process"/>
    <property type="evidence" value="ECO:0007669"/>
    <property type="project" value="UniProtKB-KW"/>
</dbReference>
<dbReference type="PANTHER" id="PTHR11011">
    <property type="entry name" value="MALE STERILITY PROTEIN 2-RELATED"/>
    <property type="match status" value="1"/>
</dbReference>
<evidence type="ECO:0000256" key="1">
    <source>
        <dbReference type="ARBA" id="ARBA00005928"/>
    </source>
</evidence>
<keyword evidence="4" id="KW-0521">NADP</keyword>